<comment type="caution">
    <text evidence="1">The sequence shown here is derived from an EMBL/GenBank/DDBJ whole genome shotgun (WGS) entry which is preliminary data.</text>
</comment>
<dbReference type="RefSeq" id="WP_132431143.1">
    <property type="nucleotide sequence ID" value="NZ_SMFZ01000002.1"/>
</dbReference>
<reference evidence="1 2" key="1">
    <citation type="submission" date="2019-03" db="EMBL/GenBank/DDBJ databases">
        <title>Sequencing the genomes of 1000 actinobacteria strains.</title>
        <authorList>
            <person name="Klenk H.-P."/>
        </authorList>
    </citation>
    <scope>NUCLEOTIDE SEQUENCE [LARGE SCALE GENOMIC DNA]</scope>
    <source>
        <strain evidence="1 2">DSM 44969</strain>
    </source>
</reference>
<name>A0A4R1HMI4_PSEEN</name>
<accession>A0A4R1HMI4</accession>
<sequence length="209" mass="22773">MSAQDAPRGYAELVTLARRRLRRLDVTPPLEPDALRRALEKERGTTITVVATDELPPGSAFAVTGRLDDREVVLHEARTTRSHQQLILLHEYAHMLLRHPPSQTLHAQPDVGAFHEIDAAVVAETLGLDAGPARPGTPPAAPPRRWSSLLRRRRGRPAEPVSGLYAEAAEQEAETLATILLGWVPGHAGHVPARPAGRLDEVLGEEGAW</sequence>
<dbReference type="OrthoDB" id="4144896at2"/>
<protein>
    <recommendedName>
        <fullName evidence="3">IrrE N-terminal-like domain-containing protein</fullName>
    </recommendedName>
</protein>
<dbReference type="EMBL" id="SMFZ01000002">
    <property type="protein sequence ID" value="TCK22351.1"/>
    <property type="molecule type" value="Genomic_DNA"/>
</dbReference>
<keyword evidence="2" id="KW-1185">Reference proteome</keyword>
<proteinExistence type="predicted"/>
<evidence type="ECO:0000313" key="2">
    <source>
        <dbReference type="Proteomes" id="UP000295560"/>
    </source>
</evidence>
<dbReference type="Proteomes" id="UP000295560">
    <property type="component" value="Unassembled WGS sequence"/>
</dbReference>
<organism evidence="1 2">
    <name type="scientific">Pseudonocardia endophytica</name>
    <dbReference type="NCBI Taxonomy" id="401976"/>
    <lineage>
        <taxon>Bacteria</taxon>
        <taxon>Bacillati</taxon>
        <taxon>Actinomycetota</taxon>
        <taxon>Actinomycetes</taxon>
        <taxon>Pseudonocardiales</taxon>
        <taxon>Pseudonocardiaceae</taxon>
        <taxon>Pseudonocardia</taxon>
    </lineage>
</organism>
<evidence type="ECO:0008006" key="3">
    <source>
        <dbReference type="Google" id="ProtNLM"/>
    </source>
</evidence>
<gene>
    <name evidence="1" type="ORF">EV378_6353</name>
</gene>
<evidence type="ECO:0000313" key="1">
    <source>
        <dbReference type="EMBL" id="TCK22351.1"/>
    </source>
</evidence>
<dbReference type="AlphaFoldDB" id="A0A4R1HMI4"/>